<dbReference type="EMBL" id="JAKKDU010000017">
    <property type="protein sequence ID" value="MCF7569335.1"/>
    <property type="molecule type" value="Genomic_DNA"/>
</dbReference>
<dbReference type="RefSeq" id="WP_237240661.1">
    <property type="nucleotide sequence ID" value="NZ_JAKKDU010000017.1"/>
</dbReference>
<dbReference type="Proteomes" id="UP001199795">
    <property type="component" value="Unassembled WGS sequence"/>
</dbReference>
<proteinExistence type="predicted"/>
<evidence type="ECO:0000313" key="1">
    <source>
        <dbReference type="EMBL" id="MCF7569335.1"/>
    </source>
</evidence>
<name>A0AAE3JQM1_9FLAO</name>
<gene>
    <name evidence="1" type="ORF">L3X37_13345</name>
</gene>
<organism evidence="1 2">
    <name type="scientific">Wocania arenilitoris</name>
    <dbReference type="NCBI Taxonomy" id="2044858"/>
    <lineage>
        <taxon>Bacteria</taxon>
        <taxon>Pseudomonadati</taxon>
        <taxon>Bacteroidota</taxon>
        <taxon>Flavobacteriia</taxon>
        <taxon>Flavobacteriales</taxon>
        <taxon>Flavobacteriaceae</taxon>
        <taxon>Wocania</taxon>
    </lineage>
</organism>
<keyword evidence="2" id="KW-1185">Reference proteome</keyword>
<protein>
    <submittedName>
        <fullName evidence="1">Uncharacterized protein</fullName>
    </submittedName>
</protein>
<accession>A0AAE3JQM1</accession>
<dbReference type="AlphaFoldDB" id="A0AAE3JQM1"/>
<sequence length="293" mass="33777">MHLDKGVNINRSDITATITLDNLDTSKFNSAVSNIKSELNRNIPRINSEIEPWNKGLSQLITKLIENRKGVVSEKMDFMKAIGLNVNPHSDSFVASKPIVRKNIPKPVSETSKRKDITPYLKEQVYNDIKEIIYNVGKSIERKQSLYKEKHEEDLRDVFLLFLETRYDSTTGVGEAFNKKGKTDILLKYANDGTNLFVAECKFWKGKKSLLSAIDQLLGYLTHRDSKTALMMFVNQNEITSVMETAKKEIKKHANFKRFVNESYESSFSYEFTLPEDSKKVIQIELMFFHFPK</sequence>
<reference evidence="1" key="1">
    <citation type="submission" date="2022-01" db="EMBL/GenBank/DDBJ databases">
        <title>Draft genome sequence of Sabulilitoribacter arenilitoris KCTC 52401.</title>
        <authorList>
            <person name="Oh J.-S."/>
        </authorList>
    </citation>
    <scope>NUCLEOTIDE SEQUENCE</scope>
    <source>
        <strain evidence="1">HMF6543</strain>
    </source>
</reference>
<comment type="caution">
    <text evidence="1">The sequence shown here is derived from an EMBL/GenBank/DDBJ whole genome shotgun (WGS) entry which is preliminary data.</text>
</comment>
<evidence type="ECO:0000313" key="2">
    <source>
        <dbReference type="Proteomes" id="UP001199795"/>
    </source>
</evidence>